<reference evidence="8 10" key="2">
    <citation type="journal article" date="2015" name="Genome Announc.">
        <title>Expanding the biotechnology potential of lactobacilli through comparative genomics of 213 strains and associated genera.</title>
        <authorList>
            <person name="Sun Z."/>
            <person name="Harris H.M."/>
            <person name="McCann A."/>
            <person name="Guo C."/>
            <person name="Argimon S."/>
            <person name="Zhang W."/>
            <person name="Yang X."/>
            <person name="Jeffery I.B."/>
            <person name="Cooney J.C."/>
            <person name="Kagawa T.F."/>
            <person name="Liu W."/>
            <person name="Song Y."/>
            <person name="Salvetti E."/>
            <person name="Wrobel A."/>
            <person name="Rasinkangas P."/>
            <person name="Parkhill J."/>
            <person name="Rea M.C."/>
            <person name="O'Sullivan O."/>
            <person name="Ritari J."/>
            <person name="Douillard F.P."/>
            <person name="Paul Ross R."/>
            <person name="Yang R."/>
            <person name="Briner A.E."/>
            <person name="Felis G.E."/>
            <person name="de Vos W.M."/>
            <person name="Barrangou R."/>
            <person name="Klaenhammer T.R."/>
            <person name="Caufield P.W."/>
            <person name="Cui Y."/>
            <person name="Zhang H."/>
            <person name="O'Toole P.W."/>
        </authorList>
    </citation>
    <scope>NUCLEOTIDE SEQUENCE [LARGE SCALE GENOMIC DNA]</scope>
    <source>
        <strain evidence="8 10">DSM 18382</strain>
    </source>
</reference>
<evidence type="ECO:0000313" key="7">
    <source>
        <dbReference type="EMBL" id="GAF36111.1"/>
    </source>
</evidence>
<keyword evidence="5 6" id="KW-0472">Membrane</keyword>
<dbReference type="InterPro" id="IPR045863">
    <property type="entry name" value="CorA_TM1_TM2"/>
</dbReference>
<dbReference type="PANTHER" id="PTHR47891">
    <property type="entry name" value="TRANSPORTER-RELATED"/>
    <property type="match status" value="1"/>
</dbReference>
<dbReference type="SUPFAM" id="SSF144083">
    <property type="entry name" value="Magnesium transport protein CorA, transmembrane region"/>
    <property type="match status" value="1"/>
</dbReference>
<evidence type="ECO:0000313" key="10">
    <source>
        <dbReference type="Proteomes" id="UP000051966"/>
    </source>
</evidence>
<gene>
    <name evidence="8" type="ORF">FD41_GL001360</name>
    <name evidence="7" type="ORF">JCM14108_1057</name>
</gene>
<evidence type="ECO:0000256" key="6">
    <source>
        <dbReference type="SAM" id="Phobius"/>
    </source>
</evidence>
<evidence type="ECO:0000313" key="8">
    <source>
        <dbReference type="EMBL" id="KRM11503.1"/>
    </source>
</evidence>
<dbReference type="InterPro" id="IPR002523">
    <property type="entry name" value="MgTranspt_CorA/ZnTranspt_ZntB"/>
</dbReference>
<comment type="caution">
    <text evidence="7">The sequence shown here is derived from an EMBL/GenBank/DDBJ whole genome shotgun (WGS) entry which is preliminary data.</text>
</comment>
<dbReference type="AlphaFoldDB" id="X0PHZ6"/>
<evidence type="ECO:0000313" key="9">
    <source>
        <dbReference type="Proteomes" id="UP000019488"/>
    </source>
</evidence>
<dbReference type="PANTHER" id="PTHR47891:SF1">
    <property type="entry name" value="CORA-MAGNESIUM AND COBALT TRANSPORTER"/>
    <property type="match status" value="1"/>
</dbReference>
<organism evidence="7 9">
    <name type="scientific">Lentilactobacillus farraginis DSM 18382 = JCM 14108</name>
    <dbReference type="NCBI Taxonomy" id="1423743"/>
    <lineage>
        <taxon>Bacteria</taxon>
        <taxon>Bacillati</taxon>
        <taxon>Bacillota</taxon>
        <taxon>Bacilli</taxon>
        <taxon>Lactobacillales</taxon>
        <taxon>Lactobacillaceae</taxon>
        <taxon>Lentilactobacillus</taxon>
    </lineage>
</organism>
<proteinExistence type="inferred from homology"/>
<dbReference type="EMBL" id="BAKI01000007">
    <property type="protein sequence ID" value="GAF36111.1"/>
    <property type="molecule type" value="Genomic_DNA"/>
</dbReference>
<keyword evidence="3 6" id="KW-0812">Transmembrane</keyword>
<evidence type="ECO:0000256" key="1">
    <source>
        <dbReference type="ARBA" id="ARBA00004141"/>
    </source>
</evidence>
<sequence>MNLNIKIEKVLGGWLMIRPERQVAGIKWIETERLTAEERQLLQDRYAIDEDIMTYVTDKDESANYVHDINEGDQLFIFLAPYPLDRKNLRYITRPFAILLHKGRLFTFNESGIREVNAAFRDAVDNPEVQNVDAFILEALFSLADSYIPISREASKKRNHLDKMLNQKTKNTDLIALSHLQQTLTFLSSATQINLNLLNRLPRTYFGRDADQDKKDLFEDVQIEAEQVQRMIEIETQVVDRIDHTFNNIANNNLNDTMKFLTIWSLTMAVPTIITGFYGMNVALPLSKMADAWIIVILISITLIVWLLVMLRMRHKI</sequence>
<evidence type="ECO:0000256" key="2">
    <source>
        <dbReference type="ARBA" id="ARBA00009765"/>
    </source>
</evidence>
<evidence type="ECO:0000256" key="4">
    <source>
        <dbReference type="ARBA" id="ARBA00022989"/>
    </source>
</evidence>
<keyword evidence="10" id="KW-1185">Reference proteome</keyword>
<feature type="transmembrane region" description="Helical" evidence="6">
    <location>
        <begin position="292"/>
        <end position="311"/>
    </location>
</feature>
<evidence type="ECO:0000256" key="3">
    <source>
        <dbReference type="ARBA" id="ARBA00022692"/>
    </source>
</evidence>
<keyword evidence="4 6" id="KW-1133">Transmembrane helix</keyword>
<dbReference type="EMBL" id="AZFY01000022">
    <property type="protein sequence ID" value="KRM11503.1"/>
    <property type="molecule type" value="Genomic_DNA"/>
</dbReference>
<feature type="transmembrane region" description="Helical" evidence="6">
    <location>
        <begin position="260"/>
        <end position="280"/>
    </location>
</feature>
<dbReference type="InterPro" id="IPR047199">
    <property type="entry name" value="CorA-like"/>
</dbReference>
<dbReference type="Proteomes" id="UP000051966">
    <property type="component" value="Unassembled WGS sequence"/>
</dbReference>
<dbReference type="CDD" id="cd12827">
    <property type="entry name" value="EcCorA_ZntB-like_u2"/>
    <property type="match status" value="1"/>
</dbReference>
<dbReference type="SUPFAM" id="SSF143865">
    <property type="entry name" value="CorA soluble domain-like"/>
    <property type="match status" value="1"/>
</dbReference>
<dbReference type="InterPro" id="IPR045861">
    <property type="entry name" value="CorA_cytoplasmic_dom"/>
</dbReference>
<dbReference type="Proteomes" id="UP000019488">
    <property type="component" value="Unassembled WGS sequence"/>
</dbReference>
<reference evidence="7" key="1">
    <citation type="journal article" date="2014" name="Genome Announc.">
        <title>Draft Genome Sequences of Two Lactobacillus Strains, L. farraginis JCM 14108T and L. composti JCM 14202T, Isolated from Compost of Distilled Shochu Residue.</title>
        <authorList>
            <person name="Yuki M."/>
            <person name="Oshima K."/>
            <person name="Suda W."/>
            <person name="Kitahara M."/>
            <person name="Kitamura K."/>
            <person name="Iida T."/>
            <person name="Hattori M."/>
            <person name="Ohkuma M."/>
        </authorList>
    </citation>
    <scope>NUCLEOTIDE SEQUENCE [LARGE SCALE GENOMIC DNA]</scope>
    <source>
        <strain evidence="7">JCM 14108</strain>
    </source>
</reference>
<dbReference type="STRING" id="1423743.FD41_GL001360"/>
<name>X0PHZ6_9LACO</name>
<dbReference type="GO" id="GO:0046873">
    <property type="term" value="F:metal ion transmembrane transporter activity"/>
    <property type="evidence" value="ECO:0007669"/>
    <property type="project" value="InterPro"/>
</dbReference>
<dbReference type="Gene3D" id="3.30.460.20">
    <property type="entry name" value="CorA soluble domain-like"/>
    <property type="match status" value="1"/>
</dbReference>
<accession>X0PHZ6</accession>
<dbReference type="Pfam" id="PF01544">
    <property type="entry name" value="CorA"/>
    <property type="match status" value="1"/>
</dbReference>
<dbReference type="PATRIC" id="fig|1423743.5.peg.1412"/>
<comment type="subcellular location">
    <subcellularLocation>
        <location evidence="1">Membrane</location>
        <topology evidence="1">Multi-pass membrane protein</topology>
    </subcellularLocation>
</comment>
<evidence type="ECO:0000256" key="5">
    <source>
        <dbReference type="ARBA" id="ARBA00023136"/>
    </source>
</evidence>
<dbReference type="Gene3D" id="1.20.58.340">
    <property type="entry name" value="Magnesium transport protein CorA, transmembrane region"/>
    <property type="match status" value="2"/>
</dbReference>
<protein>
    <submittedName>
        <fullName evidence="8">MIT family metal ion transporter CorA</fullName>
    </submittedName>
</protein>
<comment type="similarity">
    <text evidence="2">Belongs to the CorA metal ion transporter (MIT) (TC 1.A.35) family.</text>
</comment>
<dbReference type="GO" id="GO:0016020">
    <property type="term" value="C:membrane"/>
    <property type="evidence" value="ECO:0007669"/>
    <property type="project" value="UniProtKB-SubCell"/>
</dbReference>